<reference evidence="4 5" key="1">
    <citation type="journal article" date="2022" name="Evol. Bioinform. Online">
        <title>Draft Genome Sequence of Oceanobacillus jordanicus Strain GSFE11, a Halotolerant Plant Growth-Promoting Bacterial Endophyte Isolated From the Jordan Valley.</title>
        <authorList>
            <person name="Alhindi T."/>
            <person name="Albdaiwi R."/>
        </authorList>
    </citation>
    <scope>NUCLEOTIDE SEQUENCE [LARGE SCALE GENOMIC DNA]</scope>
    <source>
        <strain evidence="4 5">GSFE11</strain>
    </source>
</reference>
<evidence type="ECO:0000313" key="5">
    <source>
        <dbReference type="Proteomes" id="UP001199631"/>
    </source>
</evidence>
<dbReference type="AlphaFoldDB" id="A0AAW5B1Y8"/>
<dbReference type="EMBL" id="JAIFZM010000002">
    <property type="protein sequence ID" value="MCG3417988.1"/>
    <property type="molecule type" value="Genomic_DNA"/>
</dbReference>
<dbReference type="PANTHER" id="PTHR36852:SF1">
    <property type="entry name" value="PROTEIN GVPL 2"/>
    <property type="match status" value="1"/>
</dbReference>
<dbReference type="Pfam" id="PF06386">
    <property type="entry name" value="GvpL_GvpF"/>
    <property type="match status" value="1"/>
</dbReference>
<comment type="caution">
    <text evidence="4">The sequence shown here is derived from an EMBL/GenBank/DDBJ whole genome shotgun (WGS) entry which is preliminary data.</text>
</comment>
<protein>
    <submittedName>
        <fullName evidence="4">GvpL/GvpF family gas vesicle protein</fullName>
    </submittedName>
</protein>
<sequence>MSNLIYLYGLVPTEEMEKESLSNLTGFDGKSSIYSLPIGDITAIVCALPADDYNAATIETKLNQDMEWLQNKAFHHHETITALHQQYTFIPLKFCTIYEDTANLYETIRSNEKQLNDSFQTLHASEEWTLKIYCNEQKLRESIKQSDPEIEKQKEEIAKLPRGRQFFEKKKIDSLVGKQLDQEKDRFGETLHRLVKDVATNYTVKKNWNKDMTGLKEEMVWNSAYLVPKEKVENFINIILRFEKEQADTVWRIEATGPWPAYHFSDFSQSEAKSYANNS</sequence>
<keyword evidence="5" id="KW-1185">Reference proteome</keyword>
<dbReference type="Proteomes" id="UP001199631">
    <property type="component" value="Unassembled WGS sequence"/>
</dbReference>
<dbReference type="PANTHER" id="PTHR36852">
    <property type="entry name" value="PROTEIN GVPL 2"/>
    <property type="match status" value="1"/>
</dbReference>
<organism evidence="4 5">
    <name type="scientific">Oceanobacillus jordanicus</name>
    <dbReference type="NCBI Taxonomy" id="2867266"/>
    <lineage>
        <taxon>Bacteria</taxon>
        <taxon>Bacillati</taxon>
        <taxon>Bacillota</taxon>
        <taxon>Bacilli</taxon>
        <taxon>Bacillales</taxon>
        <taxon>Bacillaceae</taxon>
        <taxon>Oceanobacillus</taxon>
    </lineage>
</organism>
<comment type="similarity">
    <text evidence="3">Belongs to the gas vesicle GvpF/GvpL family.</text>
</comment>
<comment type="subcellular location">
    <subcellularLocation>
        <location evidence="2">Gas vesicle</location>
    </subcellularLocation>
</comment>
<dbReference type="InterPro" id="IPR009430">
    <property type="entry name" value="GvpL/GvpF"/>
</dbReference>
<proteinExistence type="inferred from homology"/>
<evidence type="ECO:0000256" key="1">
    <source>
        <dbReference type="ARBA" id="ARBA00022987"/>
    </source>
</evidence>
<name>A0AAW5B1Y8_9BACI</name>
<evidence type="ECO:0000256" key="3">
    <source>
        <dbReference type="ARBA" id="ARBA00035643"/>
    </source>
</evidence>
<gene>
    <name evidence="4" type="ORF">K3T81_02385</name>
</gene>
<accession>A0AAW5B1Y8</accession>
<keyword evidence="1" id="KW-0304">Gas vesicle</keyword>
<evidence type="ECO:0000313" key="4">
    <source>
        <dbReference type="EMBL" id="MCG3417988.1"/>
    </source>
</evidence>
<dbReference type="GO" id="GO:0031412">
    <property type="term" value="P:gas vesicle organization"/>
    <property type="evidence" value="ECO:0007669"/>
    <property type="project" value="InterPro"/>
</dbReference>
<evidence type="ECO:0000256" key="2">
    <source>
        <dbReference type="ARBA" id="ARBA00035108"/>
    </source>
</evidence>
<dbReference type="RefSeq" id="WP_238018007.1">
    <property type="nucleotide sequence ID" value="NZ_JAIFZM010000002.1"/>
</dbReference>
<dbReference type="GO" id="GO:0031411">
    <property type="term" value="C:gas vesicle"/>
    <property type="evidence" value="ECO:0007669"/>
    <property type="project" value="UniProtKB-SubCell"/>
</dbReference>